<feature type="region of interest" description="Disordered" evidence="1">
    <location>
        <begin position="211"/>
        <end position="242"/>
    </location>
</feature>
<gene>
    <name evidence="2" type="ORF">NDU88_004845</name>
</gene>
<dbReference type="EMBL" id="JANPWB010000001">
    <property type="protein sequence ID" value="KAJ1217250.1"/>
    <property type="molecule type" value="Genomic_DNA"/>
</dbReference>
<feature type="region of interest" description="Disordered" evidence="1">
    <location>
        <begin position="164"/>
        <end position="193"/>
    </location>
</feature>
<evidence type="ECO:0000256" key="1">
    <source>
        <dbReference type="SAM" id="MobiDB-lite"/>
    </source>
</evidence>
<dbReference type="Proteomes" id="UP001066276">
    <property type="component" value="Chromosome 1_1"/>
</dbReference>
<comment type="caution">
    <text evidence="2">The sequence shown here is derived from an EMBL/GenBank/DDBJ whole genome shotgun (WGS) entry which is preliminary data.</text>
</comment>
<keyword evidence="3" id="KW-1185">Reference proteome</keyword>
<feature type="compositionally biased region" description="Basic and acidic residues" evidence="1">
    <location>
        <begin position="26"/>
        <end position="37"/>
    </location>
</feature>
<evidence type="ECO:0000313" key="3">
    <source>
        <dbReference type="Proteomes" id="UP001066276"/>
    </source>
</evidence>
<name>A0AAV7WTK7_PLEWA</name>
<feature type="region of interest" description="Disordered" evidence="1">
    <location>
        <begin position="1"/>
        <end position="152"/>
    </location>
</feature>
<reference evidence="2" key="1">
    <citation type="journal article" date="2022" name="bioRxiv">
        <title>Sequencing and chromosome-scale assembly of the giantPleurodeles waltlgenome.</title>
        <authorList>
            <person name="Brown T."/>
            <person name="Elewa A."/>
            <person name="Iarovenko S."/>
            <person name="Subramanian E."/>
            <person name="Araus A.J."/>
            <person name="Petzold A."/>
            <person name="Susuki M."/>
            <person name="Suzuki K.-i.T."/>
            <person name="Hayashi T."/>
            <person name="Toyoda A."/>
            <person name="Oliveira C."/>
            <person name="Osipova E."/>
            <person name="Leigh N.D."/>
            <person name="Simon A."/>
            <person name="Yun M.H."/>
        </authorList>
    </citation>
    <scope>NUCLEOTIDE SEQUENCE</scope>
    <source>
        <strain evidence="2">20211129_DDA</strain>
        <tissue evidence="2">Liver</tissue>
    </source>
</reference>
<protein>
    <submittedName>
        <fullName evidence="2">Uncharacterized protein</fullName>
    </submittedName>
</protein>
<dbReference type="AlphaFoldDB" id="A0AAV7WTK7"/>
<accession>A0AAV7WTK7</accession>
<feature type="compositionally biased region" description="Polar residues" evidence="1">
    <location>
        <begin position="224"/>
        <end position="242"/>
    </location>
</feature>
<proteinExistence type="predicted"/>
<evidence type="ECO:0000313" key="2">
    <source>
        <dbReference type="EMBL" id="KAJ1217250.1"/>
    </source>
</evidence>
<sequence length="257" mass="27012">MQASPKTGSPKGHQAVKGLTCLPAAHHTDNLLREAGRPGKAGQGPLQSHLNPAGSPPGPPSRQHLHHIQGSPGTCHINRIPLAPGPVASNTPLRTSPRGRKRWPAGDPPTTCGRSGPHRPRAPSMGAHGPPEDSPCRLVPRQSQAAPTSAHRLLSRGHCLTTTADLASGRGRNAPLRVPTSPNQNGTAAQGHPVGRERLRSGLQWPQQSLQILGPTDTGLGRPATTSSAESGQMARQTTRGLRAQCSNIRCRSQEDK</sequence>
<organism evidence="2 3">
    <name type="scientific">Pleurodeles waltl</name>
    <name type="common">Iberian ribbed newt</name>
    <dbReference type="NCBI Taxonomy" id="8319"/>
    <lineage>
        <taxon>Eukaryota</taxon>
        <taxon>Metazoa</taxon>
        <taxon>Chordata</taxon>
        <taxon>Craniata</taxon>
        <taxon>Vertebrata</taxon>
        <taxon>Euteleostomi</taxon>
        <taxon>Amphibia</taxon>
        <taxon>Batrachia</taxon>
        <taxon>Caudata</taxon>
        <taxon>Salamandroidea</taxon>
        <taxon>Salamandridae</taxon>
        <taxon>Pleurodelinae</taxon>
        <taxon>Pleurodeles</taxon>
    </lineage>
</organism>